<sequence length="181" mass="19392">MPCILYLVKSKSAIKKIQDTFYIYLCYNSCHMEETAIVKGVSGILATVVVKRTSACAHCSSSKVCNSDEEGADSEDSVIEAINTANAAVGQRVIVELKTYTYLKGAMIVYALPAVALLLGAILGKGVLSGMTMFSSMRPDVVSAIGGFTALVVSLVVVKLISDRLEKKTEYKAVIKKVLDL</sequence>
<accession>A0A0F3GX92</accession>
<gene>
    <name evidence="2" type="ORF">MBAV_001198</name>
</gene>
<dbReference type="EMBL" id="LACI01000532">
    <property type="protein sequence ID" value="KJU86609.1"/>
    <property type="molecule type" value="Genomic_DNA"/>
</dbReference>
<keyword evidence="3" id="KW-1185">Reference proteome</keyword>
<keyword evidence="1" id="KW-1133">Transmembrane helix</keyword>
<name>A0A0F3GX92_9BACT</name>
<comment type="caution">
    <text evidence="2">The sequence shown here is derived from an EMBL/GenBank/DDBJ whole genome shotgun (WGS) entry which is preliminary data.</text>
</comment>
<reference evidence="2 3" key="1">
    <citation type="submission" date="2015-02" db="EMBL/GenBank/DDBJ databases">
        <title>Single-cell genomics of uncultivated deep-branching MTB reveals a conserved set of magnetosome genes.</title>
        <authorList>
            <person name="Kolinko S."/>
            <person name="Richter M."/>
            <person name="Glockner F.O."/>
            <person name="Brachmann A."/>
            <person name="Schuler D."/>
        </authorList>
    </citation>
    <scope>NUCLEOTIDE SEQUENCE [LARGE SCALE GENOMIC DNA]</scope>
    <source>
        <strain evidence="2">TM-1</strain>
    </source>
</reference>
<proteinExistence type="predicted"/>
<dbReference type="Proteomes" id="UP000033423">
    <property type="component" value="Unassembled WGS sequence"/>
</dbReference>
<dbReference type="PANTHER" id="PTHR35867">
    <property type="entry name" value="PROTEIN RSEC"/>
    <property type="match status" value="1"/>
</dbReference>
<feature type="transmembrane region" description="Helical" evidence="1">
    <location>
        <begin position="102"/>
        <end position="123"/>
    </location>
</feature>
<dbReference type="InterPro" id="IPR007359">
    <property type="entry name" value="SigmaE_reg_RseC_MucC"/>
</dbReference>
<evidence type="ECO:0000313" key="3">
    <source>
        <dbReference type="Proteomes" id="UP000033423"/>
    </source>
</evidence>
<protein>
    <submittedName>
        <fullName evidence="2">Positive regulator of sigma(E), RseC/MucC</fullName>
    </submittedName>
</protein>
<evidence type="ECO:0000313" key="2">
    <source>
        <dbReference type="EMBL" id="KJU86609.1"/>
    </source>
</evidence>
<feature type="transmembrane region" description="Helical" evidence="1">
    <location>
        <begin position="143"/>
        <end position="162"/>
    </location>
</feature>
<keyword evidence="1" id="KW-0812">Transmembrane</keyword>
<dbReference type="PIRSF" id="PIRSF004923">
    <property type="entry name" value="RseC"/>
    <property type="match status" value="1"/>
</dbReference>
<organism evidence="2 3">
    <name type="scientific">Candidatus Magnetobacterium bavaricum</name>
    <dbReference type="NCBI Taxonomy" id="29290"/>
    <lineage>
        <taxon>Bacteria</taxon>
        <taxon>Pseudomonadati</taxon>
        <taxon>Nitrospirota</taxon>
        <taxon>Thermodesulfovibrionia</taxon>
        <taxon>Thermodesulfovibrionales</taxon>
        <taxon>Candidatus Magnetobacteriaceae</taxon>
        <taxon>Candidatus Magnetobacterium</taxon>
    </lineage>
</organism>
<keyword evidence="1" id="KW-0472">Membrane</keyword>
<dbReference type="PANTHER" id="PTHR35867:SF1">
    <property type="entry name" value="PROTEIN RSEC"/>
    <property type="match status" value="1"/>
</dbReference>
<dbReference type="Pfam" id="PF04246">
    <property type="entry name" value="RseC_MucC"/>
    <property type="match status" value="1"/>
</dbReference>
<evidence type="ECO:0000256" key="1">
    <source>
        <dbReference type="SAM" id="Phobius"/>
    </source>
</evidence>
<dbReference type="AlphaFoldDB" id="A0A0F3GX92"/>
<dbReference type="InterPro" id="IPR026268">
    <property type="entry name" value="RseC"/>
</dbReference>